<organism evidence="1">
    <name type="scientific">Anguilla anguilla</name>
    <name type="common">European freshwater eel</name>
    <name type="synonym">Muraena anguilla</name>
    <dbReference type="NCBI Taxonomy" id="7936"/>
    <lineage>
        <taxon>Eukaryota</taxon>
        <taxon>Metazoa</taxon>
        <taxon>Chordata</taxon>
        <taxon>Craniata</taxon>
        <taxon>Vertebrata</taxon>
        <taxon>Euteleostomi</taxon>
        <taxon>Actinopterygii</taxon>
        <taxon>Neopterygii</taxon>
        <taxon>Teleostei</taxon>
        <taxon>Anguilliformes</taxon>
        <taxon>Anguillidae</taxon>
        <taxon>Anguilla</taxon>
    </lineage>
</organism>
<sequence>MFSIPCKLYIGCVIQVSTCFIKQLVLGSFLVYCSVLAIGKMAYNIHRSATTLKPPVFFWFNILFSRFVIKQLF</sequence>
<accession>A0A0E9P5H1</accession>
<reference evidence="1" key="2">
    <citation type="journal article" date="2015" name="Fish Shellfish Immunol.">
        <title>Early steps in the European eel (Anguilla anguilla)-Vibrio vulnificus interaction in the gills: Role of the RtxA13 toxin.</title>
        <authorList>
            <person name="Callol A."/>
            <person name="Pajuelo D."/>
            <person name="Ebbesson L."/>
            <person name="Teles M."/>
            <person name="MacKenzie S."/>
            <person name="Amaro C."/>
        </authorList>
    </citation>
    <scope>NUCLEOTIDE SEQUENCE</scope>
</reference>
<evidence type="ECO:0000313" key="1">
    <source>
        <dbReference type="EMBL" id="JAG99486.1"/>
    </source>
</evidence>
<reference evidence="1" key="1">
    <citation type="submission" date="2014-11" db="EMBL/GenBank/DDBJ databases">
        <authorList>
            <person name="Amaro Gonzalez C."/>
        </authorList>
    </citation>
    <scope>NUCLEOTIDE SEQUENCE</scope>
</reference>
<dbReference type="EMBL" id="GBXM01109090">
    <property type="protein sequence ID" value="JAG99486.1"/>
    <property type="molecule type" value="Transcribed_RNA"/>
</dbReference>
<name>A0A0E9P5H1_ANGAN</name>
<dbReference type="EMBL" id="GBXM01106418">
    <property type="protein sequence ID" value="JAH02159.1"/>
    <property type="molecule type" value="Transcribed_RNA"/>
</dbReference>
<dbReference type="AlphaFoldDB" id="A0A0E9P5H1"/>
<proteinExistence type="predicted"/>
<protein>
    <submittedName>
        <fullName evidence="1">Uncharacterized protein</fullName>
    </submittedName>
</protein>